<evidence type="ECO:0000313" key="1">
    <source>
        <dbReference type="EMBL" id="MCI83848.1"/>
    </source>
</evidence>
<sequence length="49" mass="5545">MIARSIKRMITGPYAYIVHPFVITALCRLQDVPSREDTNEIATAEWPLG</sequence>
<organism evidence="1 2">
    <name type="scientific">Trifolium medium</name>
    <dbReference type="NCBI Taxonomy" id="97028"/>
    <lineage>
        <taxon>Eukaryota</taxon>
        <taxon>Viridiplantae</taxon>
        <taxon>Streptophyta</taxon>
        <taxon>Embryophyta</taxon>
        <taxon>Tracheophyta</taxon>
        <taxon>Spermatophyta</taxon>
        <taxon>Magnoliopsida</taxon>
        <taxon>eudicotyledons</taxon>
        <taxon>Gunneridae</taxon>
        <taxon>Pentapetalae</taxon>
        <taxon>rosids</taxon>
        <taxon>fabids</taxon>
        <taxon>Fabales</taxon>
        <taxon>Fabaceae</taxon>
        <taxon>Papilionoideae</taxon>
        <taxon>50 kb inversion clade</taxon>
        <taxon>NPAAA clade</taxon>
        <taxon>Hologalegina</taxon>
        <taxon>IRL clade</taxon>
        <taxon>Trifolieae</taxon>
        <taxon>Trifolium</taxon>
    </lineage>
</organism>
<accession>A0A392V690</accession>
<feature type="non-terminal residue" evidence="1">
    <location>
        <position position="49"/>
    </location>
</feature>
<name>A0A392V690_9FABA</name>
<keyword evidence="2" id="KW-1185">Reference proteome</keyword>
<dbReference type="EMBL" id="LXQA011076906">
    <property type="protein sequence ID" value="MCI83848.1"/>
    <property type="molecule type" value="Genomic_DNA"/>
</dbReference>
<evidence type="ECO:0000313" key="2">
    <source>
        <dbReference type="Proteomes" id="UP000265520"/>
    </source>
</evidence>
<proteinExistence type="predicted"/>
<dbReference type="Proteomes" id="UP000265520">
    <property type="component" value="Unassembled WGS sequence"/>
</dbReference>
<protein>
    <submittedName>
        <fullName evidence="1">Uncharacterized protein</fullName>
    </submittedName>
</protein>
<comment type="caution">
    <text evidence="1">The sequence shown here is derived from an EMBL/GenBank/DDBJ whole genome shotgun (WGS) entry which is preliminary data.</text>
</comment>
<dbReference type="AlphaFoldDB" id="A0A392V690"/>
<reference evidence="1 2" key="1">
    <citation type="journal article" date="2018" name="Front. Plant Sci.">
        <title>Red Clover (Trifolium pratense) and Zigzag Clover (T. medium) - A Picture of Genomic Similarities and Differences.</title>
        <authorList>
            <person name="Dluhosova J."/>
            <person name="Istvanek J."/>
            <person name="Nedelnik J."/>
            <person name="Repkova J."/>
        </authorList>
    </citation>
    <scope>NUCLEOTIDE SEQUENCE [LARGE SCALE GENOMIC DNA]</scope>
    <source>
        <strain evidence="2">cv. 10/8</strain>
        <tissue evidence="1">Leaf</tissue>
    </source>
</reference>